<dbReference type="InterPro" id="IPR029044">
    <property type="entry name" value="Nucleotide-diphossugar_trans"/>
</dbReference>
<dbReference type="RefSeq" id="WP_188321166.1">
    <property type="nucleotide sequence ID" value="NZ_CP060203.1"/>
</dbReference>
<dbReference type="GO" id="GO:0016758">
    <property type="term" value="F:hexosyltransferase activity"/>
    <property type="evidence" value="ECO:0007669"/>
    <property type="project" value="UniProtKB-ARBA"/>
</dbReference>
<protein>
    <submittedName>
        <fullName evidence="2">Glycosyltransferase</fullName>
    </submittedName>
</protein>
<dbReference type="Pfam" id="PF00535">
    <property type="entry name" value="Glycos_transf_2"/>
    <property type="match status" value="1"/>
</dbReference>
<feature type="domain" description="Glycosyltransferase 2-like" evidence="1">
    <location>
        <begin position="3"/>
        <end position="168"/>
    </location>
</feature>
<gene>
    <name evidence="2" type="ORF">H0S70_13510</name>
</gene>
<accession>A0A7H1DWG1</accession>
<dbReference type="Proteomes" id="UP000516438">
    <property type="component" value="Chromosome"/>
</dbReference>
<reference evidence="2 3" key="1">
    <citation type="submission" date="2020-07" db="EMBL/GenBank/DDBJ databases">
        <title>Complete genome and description of Chryseobacterium manosquense strain Marseille-Q2069 sp. nov.</title>
        <authorList>
            <person name="Boxberger M."/>
        </authorList>
    </citation>
    <scope>NUCLEOTIDE SEQUENCE [LARGE SCALE GENOMIC DNA]</scope>
    <source>
        <strain evidence="2 3">Marseille-Q2069</strain>
    </source>
</reference>
<evidence type="ECO:0000313" key="2">
    <source>
        <dbReference type="EMBL" id="QNS41319.1"/>
    </source>
</evidence>
<organism evidence="2 3">
    <name type="scientific">Chryseobacterium manosquense</name>
    <dbReference type="NCBI Taxonomy" id="2754694"/>
    <lineage>
        <taxon>Bacteria</taxon>
        <taxon>Pseudomonadati</taxon>
        <taxon>Bacteroidota</taxon>
        <taxon>Flavobacteriia</taxon>
        <taxon>Flavobacteriales</taxon>
        <taxon>Weeksellaceae</taxon>
        <taxon>Chryseobacterium group</taxon>
        <taxon>Chryseobacterium</taxon>
    </lineage>
</organism>
<proteinExistence type="predicted"/>
<evidence type="ECO:0000313" key="3">
    <source>
        <dbReference type="Proteomes" id="UP000516438"/>
    </source>
</evidence>
<sequence length="239" mass="28025">MISVCLTTYNGNLFLKEQIDSILCQLNKDDEIIISDDGSIDNTIYIIESYNDCRIKIFHHTPIKNQYRFDLTTRNFENALFQAKGDYIFFADQDDIWKSNKVDECMKLFYEGYDLILHDCDIVDEKNGKIADSYFEINKSKSGIIKNILNNSYLGCCMAINRKYIDKVLPFPKTPIPHDIWIGLVYEYYGNIIYSKNKLISYRRHGANVSPSGEKSNNNLIFKMKYRILFIYSFLNRII</sequence>
<dbReference type="SUPFAM" id="SSF53448">
    <property type="entry name" value="Nucleotide-diphospho-sugar transferases"/>
    <property type="match status" value="1"/>
</dbReference>
<keyword evidence="2" id="KW-0808">Transferase</keyword>
<dbReference type="AlphaFoldDB" id="A0A7H1DWG1"/>
<dbReference type="Gene3D" id="3.90.550.10">
    <property type="entry name" value="Spore Coat Polysaccharide Biosynthesis Protein SpsA, Chain A"/>
    <property type="match status" value="1"/>
</dbReference>
<evidence type="ECO:0000259" key="1">
    <source>
        <dbReference type="Pfam" id="PF00535"/>
    </source>
</evidence>
<name>A0A7H1DWG1_9FLAO</name>
<dbReference type="PANTHER" id="PTHR22916:SF3">
    <property type="entry name" value="UDP-GLCNAC:BETAGAL BETA-1,3-N-ACETYLGLUCOSAMINYLTRANSFERASE-LIKE PROTEIN 1"/>
    <property type="match status" value="1"/>
</dbReference>
<dbReference type="KEGG" id="cmaq:H0S70_13510"/>
<dbReference type="PANTHER" id="PTHR22916">
    <property type="entry name" value="GLYCOSYLTRANSFERASE"/>
    <property type="match status" value="1"/>
</dbReference>
<dbReference type="EMBL" id="CP060203">
    <property type="protein sequence ID" value="QNS41319.1"/>
    <property type="molecule type" value="Genomic_DNA"/>
</dbReference>
<dbReference type="InterPro" id="IPR001173">
    <property type="entry name" value="Glyco_trans_2-like"/>
</dbReference>
<keyword evidence="3" id="KW-1185">Reference proteome</keyword>